<evidence type="ECO:0000313" key="3">
    <source>
        <dbReference type="Proteomes" id="UP000324269"/>
    </source>
</evidence>
<protein>
    <submittedName>
        <fullName evidence="2">DUF5082 domain-containing protein</fullName>
    </submittedName>
</protein>
<evidence type="ECO:0000313" key="2">
    <source>
        <dbReference type="EMBL" id="TYS82982.1"/>
    </source>
</evidence>
<accession>A0A5D4U6W3</accession>
<dbReference type="Pfam" id="PF16888">
    <property type="entry name" value="YwqH-like"/>
    <property type="match status" value="1"/>
</dbReference>
<dbReference type="InterPro" id="IPR031681">
    <property type="entry name" value="YwqH-like"/>
</dbReference>
<comment type="caution">
    <text evidence="2">The sequence shown here is derived from an EMBL/GenBank/DDBJ whole genome shotgun (WGS) entry which is preliminary data.</text>
</comment>
<sequence length="124" mass="14594">MKDVSYLSYLTSQLHEKKEQLIRLKNAYSSVNVLQGEFLRHQTSITHPELTSSTWQGTLARKFIEVREDVILSYKDMSQTQMDTAIMSIEDKISSIRSQIQSLEISIANEQERIERELRREERM</sequence>
<gene>
    <name evidence="2" type="ORF">FZC85_17905</name>
</gene>
<name>A0A5D4U6W3_9BACI</name>
<reference evidence="2 3" key="1">
    <citation type="submission" date="2019-08" db="EMBL/GenBank/DDBJ databases">
        <title>Bacillus genomes from the desert of Cuatro Cienegas, Coahuila.</title>
        <authorList>
            <person name="Olmedo-Alvarez G."/>
        </authorList>
    </citation>
    <scope>NUCLEOTIDE SEQUENCE [LARGE SCALE GENOMIC DNA]</scope>
    <source>
        <strain evidence="2 3">CH87b_3T</strain>
    </source>
</reference>
<dbReference type="Proteomes" id="UP000324269">
    <property type="component" value="Unassembled WGS sequence"/>
</dbReference>
<keyword evidence="1" id="KW-0175">Coiled coil</keyword>
<dbReference type="EMBL" id="VTEZ01000006">
    <property type="protein sequence ID" value="TYS82982.1"/>
    <property type="molecule type" value="Genomic_DNA"/>
</dbReference>
<proteinExistence type="predicted"/>
<dbReference type="OrthoDB" id="2454201at2"/>
<dbReference type="AlphaFoldDB" id="A0A5D4U6W3"/>
<evidence type="ECO:0000256" key="1">
    <source>
        <dbReference type="SAM" id="Coils"/>
    </source>
</evidence>
<organism evidence="2 3">
    <name type="scientific">Rossellomorea aquimaris</name>
    <dbReference type="NCBI Taxonomy" id="189382"/>
    <lineage>
        <taxon>Bacteria</taxon>
        <taxon>Bacillati</taxon>
        <taxon>Bacillota</taxon>
        <taxon>Bacilli</taxon>
        <taxon>Bacillales</taxon>
        <taxon>Bacillaceae</taxon>
        <taxon>Rossellomorea</taxon>
    </lineage>
</organism>
<feature type="coiled-coil region" evidence="1">
    <location>
        <begin position="93"/>
        <end position="120"/>
    </location>
</feature>